<dbReference type="InterPro" id="IPR008936">
    <property type="entry name" value="Rho_GTPase_activation_prot"/>
</dbReference>
<dbReference type="InterPro" id="IPR013783">
    <property type="entry name" value="Ig-like_fold"/>
</dbReference>
<keyword evidence="1" id="KW-0175">Coiled coil</keyword>
<feature type="coiled-coil region" evidence="1">
    <location>
        <begin position="590"/>
        <end position="617"/>
    </location>
</feature>
<dbReference type="Gene3D" id="1.10.506.10">
    <property type="entry name" value="GTPase Activation - p120gap, domain 1"/>
    <property type="match status" value="2"/>
</dbReference>
<evidence type="ECO:0000256" key="2">
    <source>
        <dbReference type="SAM" id="SignalP"/>
    </source>
</evidence>
<dbReference type="InterPro" id="IPR031148">
    <property type="entry name" value="Plexin"/>
</dbReference>
<dbReference type="InterPro" id="IPR014756">
    <property type="entry name" value="Ig_E-set"/>
</dbReference>
<dbReference type="Gene3D" id="2.60.40.10">
    <property type="entry name" value="Immunoglobulins"/>
    <property type="match status" value="1"/>
</dbReference>
<proteinExistence type="predicted"/>
<feature type="domain" description="Plexin cytoplasmic RasGAP" evidence="4">
    <location>
        <begin position="731"/>
        <end position="779"/>
    </location>
</feature>
<reference evidence="5" key="1">
    <citation type="submission" date="2022-11" db="EMBL/GenBank/DDBJ databases">
        <title>Centuries of genome instability and evolution in soft-shell clam transmissible cancer (bioRxiv).</title>
        <authorList>
            <person name="Hart S.F.M."/>
            <person name="Yonemitsu M.A."/>
            <person name="Giersch R.M."/>
            <person name="Beal B.F."/>
            <person name="Arriagada G."/>
            <person name="Davis B.W."/>
            <person name="Ostrander E.A."/>
            <person name="Goff S.P."/>
            <person name="Metzger M.J."/>
        </authorList>
    </citation>
    <scope>NUCLEOTIDE SEQUENCE</scope>
    <source>
        <strain evidence="5">MELC-2E11</strain>
        <tissue evidence="5">Siphon/mantle</tissue>
    </source>
</reference>
<protein>
    <submittedName>
        <fullName evidence="5">Uncharacterized protein</fullName>
    </submittedName>
</protein>
<dbReference type="InterPro" id="IPR002909">
    <property type="entry name" value="IPT_dom"/>
</dbReference>
<gene>
    <name evidence="5" type="ORF">MAR_012337</name>
</gene>
<dbReference type="Pfam" id="PF08337">
    <property type="entry name" value="Plexin_cytopl"/>
    <property type="match status" value="1"/>
</dbReference>
<evidence type="ECO:0000256" key="1">
    <source>
        <dbReference type="SAM" id="Coils"/>
    </source>
</evidence>
<organism evidence="5 6">
    <name type="scientific">Mya arenaria</name>
    <name type="common">Soft-shell clam</name>
    <dbReference type="NCBI Taxonomy" id="6604"/>
    <lineage>
        <taxon>Eukaryota</taxon>
        <taxon>Metazoa</taxon>
        <taxon>Spiralia</taxon>
        <taxon>Lophotrochozoa</taxon>
        <taxon>Mollusca</taxon>
        <taxon>Bivalvia</taxon>
        <taxon>Autobranchia</taxon>
        <taxon>Heteroconchia</taxon>
        <taxon>Euheterodonta</taxon>
        <taxon>Imparidentia</taxon>
        <taxon>Neoheterodontei</taxon>
        <taxon>Myida</taxon>
        <taxon>Myoidea</taxon>
        <taxon>Myidae</taxon>
        <taxon>Mya</taxon>
    </lineage>
</organism>
<dbReference type="Gene3D" id="2.130.10.10">
    <property type="entry name" value="YVTN repeat-like/Quinoprotein amine dehydrogenase"/>
    <property type="match status" value="1"/>
</dbReference>
<dbReference type="SUPFAM" id="SSF81296">
    <property type="entry name" value="E set domains"/>
    <property type="match status" value="1"/>
</dbReference>
<dbReference type="SUPFAM" id="SSF101912">
    <property type="entry name" value="Sema domain"/>
    <property type="match status" value="1"/>
</dbReference>
<dbReference type="PANTHER" id="PTHR22625:SF61">
    <property type="entry name" value="HEPATOCYTE GROWTH FACTOR RECEPTOR"/>
    <property type="match status" value="1"/>
</dbReference>
<dbReference type="EMBL" id="CP111025">
    <property type="protein sequence ID" value="WAR26633.1"/>
    <property type="molecule type" value="Genomic_DNA"/>
</dbReference>
<feature type="domain" description="IPT/TIG" evidence="3">
    <location>
        <begin position="454"/>
        <end position="497"/>
    </location>
</feature>
<dbReference type="Proteomes" id="UP001164746">
    <property type="component" value="Chromosome 14"/>
</dbReference>
<accession>A0ABY7G0H0</accession>
<sequence length="808" mass="92055">MYTTAVFCLFVLAAAFECNAEIVIRNKDGLTKIVHHKVKDNFFVAEKNKIYKFDSEFNILKEQELEDLRPNANYTSKISRMCNKNYRSFFDTPIQCEDYESYNVVQDALLVDVDRIKRLYITFAHAEQTGNSILCSAEMEDINQKLKLLQERAGIDGFADLECVFNQPYFKSGKGTVKTNLLSKTNNKEGYITTLSTTKVENKDVLIAGTSNGFILKIDEESTYASTTTTVKFIVKNLPQRLENDTYFCQVEDSQVLETVIQGDELSCTIVGKNEHKEVSMRLSKDCPRLEKIHQRYIPSGVDTNLTLQIRNLNNIVQDEDKSSDADDISIHVEFQSNRFKCSDITTGSIHCTINGTTNIKKENLLLQIYYETESGKVYIDNPYSIDVIVYNCYKLSQGKCNYCNALNFQCKLGPYRSNNTTRNETRFYLMETISEINGSNVLPIWKKTGDVYVLSIEPNKGPAIGGTIISLTGKNLGIGNRAVKSVLFDESETLCVNSKVQSFLDPILGNVDFRVTCKVNINDKRMPGTRMKFSELTIPDKEHIKTGEEVSELFFNFLPNPEIGSIQPNKVIAFFVCFLTVVAFFVCKYRKVGSKAKALEKQLNNLELEIKHVAKEEFLDMQTSMSTVNRNLIEQGFPYHSYQQYACNAMFATDYLMSDPVMSDELRARARTGMERFQGLLENKSNFAGNLCAIMMGRMDYMHEVLQVLITQLVEDPSSKRDVKTLFRSYSIRIWAMLIKTPSILFDINAPSYVSESLDVISQVFIESFSRTEQAVSKILDDLSICQETRCLQLNKKLDDIFSMMEE</sequence>
<evidence type="ECO:0000259" key="3">
    <source>
        <dbReference type="Pfam" id="PF01833"/>
    </source>
</evidence>
<evidence type="ECO:0000313" key="6">
    <source>
        <dbReference type="Proteomes" id="UP001164746"/>
    </source>
</evidence>
<dbReference type="InterPro" id="IPR013548">
    <property type="entry name" value="Plexin_cytoplasmic_RasGAP_dom"/>
</dbReference>
<dbReference type="InterPro" id="IPR036352">
    <property type="entry name" value="Semap_dom_sf"/>
</dbReference>
<feature type="chain" id="PRO_5046840903" evidence="2">
    <location>
        <begin position="21"/>
        <end position="808"/>
    </location>
</feature>
<keyword evidence="2" id="KW-0732">Signal</keyword>
<evidence type="ECO:0000259" key="4">
    <source>
        <dbReference type="Pfam" id="PF08337"/>
    </source>
</evidence>
<evidence type="ECO:0000313" key="5">
    <source>
        <dbReference type="EMBL" id="WAR26633.1"/>
    </source>
</evidence>
<keyword evidence="6" id="KW-1185">Reference proteome</keyword>
<dbReference type="Pfam" id="PF01833">
    <property type="entry name" value="TIG"/>
    <property type="match status" value="1"/>
</dbReference>
<name>A0ABY7G0H0_MYAAR</name>
<dbReference type="PANTHER" id="PTHR22625">
    <property type="entry name" value="PLEXIN"/>
    <property type="match status" value="1"/>
</dbReference>
<feature type="signal peptide" evidence="2">
    <location>
        <begin position="1"/>
        <end position="20"/>
    </location>
</feature>
<dbReference type="InterPro" id="IPR015943">
    <property type="entry name" value="WD40/YVTN_repeat-like_dom_sf"/>
</dbReference>